<comment type="caution">
    <text evidence="9">The sequence shown here is derived from an EMBL/GenBank/DDBJ whole genome shotgun (WGS) entry which is preliminary data.</text>
</comment>
<dbReference type="Proteomes" id="UP000297703">
    <property type="component" value="Unassembled WGS sequence"/>
</dbReference>
<keyword evidence="10" id="KW-1185">Reference proteome</keyword>
<keyword evidence="3" id="KW-0677">Repeat</keyword>
<protein>
    <submittedName>
        <fullName evidence="9">Beta-2-glycoprotein 1</fullName>
    </submittedName>
</protein>
<dbReference type="InterPro" id="IPR000436">
    <property type="entry name" value="Sushi_SCR_CCP_dom"/>
</dbReference>
<dbReference type="Gene3D" id="2.10.70.10">
    <property type="entry name" value="Complement Module, domain 1"/>
    <property type="match status" value="1"/>
</dbReference>
<evidence type="ECO:0000313" key="10">
    <source>
        <dbReference type="Proteomes" id="UP000297703"/>
    </source>
</evidence>
<dbReference type="SUPFAM" id="SSF57535">
    <property type="entry name" value="Complement control module/SCR domain"/>
    <property type="match status" value="1"/>
</dbReference>
<evidence type="ECO:0000256" key="7">
    <source>
        <dbReference type="SAM" id="SignalP"/>
    </source>
</evidence>
<evidence type="ECO:0000256" key="5">
    <source>
        <dbReference type="ARBA" id="ARBA00023180"/>
    </source>
</evidence>
<accession>A0A4D9E2D4</accession>
<proteinExistence type="predicted"/>
<sequence>MPTLLFLWTVTLAHCALAGHVCHKPPEVPFATVDIDKRVYDVGEEITYTCDPGYSHQSGSRKYTCPLSGKWPISKMRCIPKKCPYPEAMINGIVHVIDLNYQSLIHFSCEPGEERVSLESFWRLVN</sequence>
<keyword evidence="5" id="KW-0325">Glycoprotein</keyword>
<dbReference type="PANTHER" id="PTHR46393">
    <property type="entry name" value="SUSHI DOMAIN-CONTAINING PROTEIN"/>
    <property type="match status" value="1"/>
</dbReference>
<dbReference type="PANTHER" id="PTHR46393:SF7">
    <property type="entry name" value="COMPLEMENT C2"/>
    <property type="match status" value="1"/>
</dbReference>
<dbReference type="EMBL" id="QXTE01000154">
    <property type="protein sequence ID" value="TFK03687.1"/>
    <property type="molecule type" value="Genomic_DNA"/>
</dbReference>
<feature type="domain" description="Sushi" evidence="8">
    <location>
        <begin position="20"/>
        <end position="80"/>
    </location>
</feature>
<gene>
    <name evidence="9" type="ORF">DR999_PMT13916</name>
</gene>
<reference evidence="9 10" key="1">
    <citation type="submission" date="2019-04" db="EMBL/GenBank/DDBJ databases">
        <title>Draft genome of the big-headed turtle Platysternon megacephalum.</title>
        <authorList>
            <person name="Gong S."/>
        </authorList>
    </citation>
    <scope>NUCLEOTIDE SEQUENCE [LARGE SCALE GENOMIC DNA]</scope>
    <source>
        <strain evidence="9">DO16091913</strain>
        <tissue evidence="9">Muscle</tissue>
    </source>
</reference>
<dbReference type="InterPro" id="IPR035976">
    <property type="entry name" value="Sushi/SCR/CCP_sf"/>
</dbReference>
<feature type="disulfide bond" evidence="6">
    <location>
        <begin position="22"/>
        <end position="65"/>
    </location>
</feature>
<evidence type="ECO:0000256" key="3">
    <source>
        <dbReference type="ARBA" id="ARBA00022737"/>
    </source>
</evidence>
<evidence type="ECO:0000256" key="1">
    <source>
        <dbReference type="ARBA" id="ARBA00022659"/>
    </source>
</evidence>
<evidence type="ECO:0000259" key="8">
    <source>
        <dbReference type="PROSITE" id="PS50923"/>
    </source>
</evidence>
<dbReference type="SMART" id="SM00032">
    <property type="entry name" value="CCP"/>
    <property type="match status" value="1"/>
</dbReference>
<keyword evidence="1 6" id="KW-0768">Sushi</keyword>
<dbReference type="OrthoDB" id="6103690at2759"/>
<evidence type="ECO:0000256" key="6">
    <source>
        <dbReference type="PROSITE-ProRule" id="PRU00302"/>
    </source>
</evidence>
<reference evidence="9 10" key="2">
    <citation type="submission" date="2019-04" db="EMBL/GenBank/DDBJ databases">
        <title>The genome sequence of big-headed turtle.</title>
        <authorList>
            <person name="Gong S."/>
        </authorList>
    </citation>
    <scope>NUCLEOTIDE SEQUENCE [LARGE SCALE GENOMIC DNA]</scope>
    <source>
        <strain evidence="9">DO16091913</strain>
        <tissue evidence="9">Muscle</tissue>
    </source>
</reference>
<keyword evidence="2 7" id="KW-0732">Signal</keyword>
<keyword evidence="4 6" id="KW-1015">Disulfide bond</keyword>
<comment type="caution">
    <text evidence="6">Lacks conserved residue(s) required for the propagation of feature annotation.</text>
</comment>
<evidence type="ECO:0000313" key="9">
    <source>
        <dbReference type="EMBL" id="TFK03687.1"/>
    </source>
</evidence>
<name>A0A4D9E2D4_9SAUR</name>
<feature type="chain" id="PRO_5020035032" evidence="7">
    <location>
        <begin position="19"/>
        <end position="126"/>
    </location>
</feature>
<evidence type="ECO:0000256" key="4">
    <source>
        <dbReference type="ARBA" id="ARBA00023157"/>
    </source>
</evidence>
<feature type="signal peptide" evidence="7">
    <location>
        <begin position="1"/>
        <end position="18"/>
    </location>
</feature>
<dbReference type="AlphaFoldDB" id="A0A4D9E2D4"/>
<evidence type="ECO:0000256" key="2">
    <source>
        <dbReference type="ARBA" id="ARBA00022729"/>
    </source>
</evidence>
<organism evidence="9 10">
    <name type="scientific">Platysternon megacephalum</name>
    <name type="common">big-headed turtle</name>
    <dbReference type="NCBI Taxonomy" id="55544"/>
    <lineage>
        <taxon>Eukaryota</taxon>
        <taxon>Metazoa</taxon>
        <taxon>Chordata</taxon>
        <taxon>Craniata</taxon>
        <taxon>Vertebrata</taxon>
        <taxon>Euteleostomi</taxon>
        <taxon>Archelosauria</taxon>
        <taxon>Testudinata</taxon>
        <taxon>Testudines</taxon>
        <taxon>Cryptodira</taxon>
        <taxon>Durocryptodira</taxon>
        <taxon>Testudinoidea</taxon>
        <taxon>Platysternidae</taxon>
        <taxon>Platysternon</taxon>
    </lineage>
</organism>
<dbReference type="STRING" id="55544.A0A4D9E2D4"/>
<dbReference type="Pfam" id="PF00084">
    <property type="entry name" value="Sushi"/>
    <property type="match status" value="1"/>
</dbReference>
<dbReference type="PROSITE" id="PS50923">
    <property type="entry name" value="SUSHI"/>
    <property type="match status" value="1"/>
</dbReference>
<dbReference type="CDD" id="cd00033">
    <property type="entry name" value="CCP"/>
    <property type="match status" value="1"/>
</dbReference>